<evidence type="ECO:0000256" key="6">
    <source>
        <dbReference type="ARBA" id="ARBA00023136"/>
    </source>
</evidence>
<evidence type="ECO:0000256" key="3">
    <source>
        <dbReference type="ARBA" id="ARBA00022741"/>
    </source>
</evidence>
<dbReference type="SUPFAM" id="SSF50331">
    <property type="entry name" value="MOP-like"/>
    <property type="match status" value="1"/>
</dbReference>
<dbReference type="GO" id="GO:0016887">
    <property type="term" value="F:ATP hydrolysis activity"/>
    <property type="evidence" value="ECO:0007669"/>
    <property type="project" value="InterPro"/>
</dbReference>
<dbReference type="Gene3D" id="2.40.50.140">
    <property type="entry name" value="Nucleic acid-binding proteins"/>
    <property type="match status" value="1"/>
</dbReference>
<dbReference type="Pfam" id="PF00005">
    <property type="entry name" value="ABC_tran"/>
    <property type="match status" value="1"/>
</dbReference>
<gene>
    <name evidence="8" type="ORF">V5E97_21655</name>
</gene>
<dbReference type="InterPro" id="IPR003593">
    <property type="entry name" value="AAA+_ATPase"/>
</dbReference>
<dbReference type="InterPro" id="IPR027417">
    <property type="entry name" value="P-loop_NTPase"/>
</dbReference>
<dbReference type="Gene3D" id="2.40.50.100">
    <property type="match status" value="1"/>
</dbReference>
<dbReference type="AlphaFoldDB" id="A0AAU7C742"/>
<dbReference type="CDD" id="cd03259">
    <property type="entry name" value="ABC_Carb_Solutes_like"/>
    <property type="match status" value="1"/>
</dbReference>
<name>A0AAU7C742_9BACT</name>
<dbReference type="InterPro" id="IPR047641">
    <property type="entry name" value="ABC_transpr_MalK/UgpC-like"/>
</dbReference>
<dbReference type="PANTHER" id="PTHR43875:SF15">
    <property type="entry name" value="TREHALOSE IMPORT ATP-BINDING PROTEIN SUGC"/>
    <property type="match status" value="1"/>
</dbReference>
<keyword evidence="2" id="KW-1003">Cell membrane</keyword>
<protein>
    <submittedName>
        <fullName evidence="8">ABC transporter ATP-binding protein</fullName>
    </submittedName>
</protein>
<sequence length="365" mass="40065">MIRVTLEGLTKRYDRVAVVDGASLEIPPGELTFLLGPSGAGKSTLARLVAGLDTLDDGEIFFDDRVMNIVPPHERKVGLVFQDDALWPRLSVAENIGYVLKIQRMPRAERRERVAEAMGALRIDSLAEKRPGHLTSLQRQRVALARALAIRPQLLILDEPLARLESRVRDEFRDEIRRIHAETEITTLVLTQNAKEALSLADRLAVMDLGKVVQVGPAHEVYNRPTDTFVARFLGPTNLVQGQVESADSRGEVVVRTPFGRMVGQSLNGPLPAGSPVTVSIRPEAVSVGSTIPPESNRFAATVERLVFLGEVRQVHLRGPGDWPVIALALQCQSQNLREGQSLTFSIPAELVIVLQGKYAIPKNA</sequence>
<dbReference type="EMBL" id="CP155447">
    <property type="protein sequence ID" value="XBH00958.1"/>
    <property type="molecule type" value="Genomic_DNA"/>
</dbReference>
<dbReference type="GO" id="GO:0015408">
    <property type="term" value="F:ABC-type ferric iron transporter activity"/>
    <property type="evidence" value="ECO:0007669"/>
    <property type="project" value="InterPro"/>
</dbReference>
<evidence type="ECO:0000256" key="5">
    <source>
        <dbReference type="ARBA" id="ARBA00022967"/>
    </source>
</evidence>
<dbReference type="GO" id="GO:0005524">
    <property type="term" value="F:ATP binding"/>
    <property type="evidence" value="ECO:0007669"/>
    <property type="project" value="UniProtKB-KW"/>
</dbReference>
<reference evidence="8" key="1">
    <citation type="submission" date="2024-05" db="EMBL/GenBank/DDBJ databases">
        <title>Planctomycetes of the genus Singulisphaera possess chitinolytic capabilities.</title>
        <authorList>
            <person name="Ivanova A."/>
        </authorList>
    </citation>
    <scope>NUCLEOTIDE SEQUENCE</scope>
    <source>
        <strain evidence="8">Ch08T</strain>
    </source>
</reference>
<dbReference type="InterPro" id="IPR012340">
    <property type="entry name" value="NA-bd_OB-fold"/>
</dbReference>
<dbReference type="InterPro" id="IPR003439">
    <property type="entry name" value="ABC_transporter-like_ATP-bd"/>
</dbReference>
<dbReference type="InterPro" id="IPR015853">
    <property type="entry name" value="ABC_transpr_FbpC"/>
</dbReference>
<dbReference type="PROSITE" id="PS50893">
    <property type="entry name" value="ABC_TRANSPORTER_2"/>
    <property type="match status" value="1"/>
</dbReference>
<dbReference type="FunFam" id="3.40.50.300:FF:000425">
    <property type="entry name" value="Probable ABC transporter, ATP-binding subunit"/>
    <property type="match status" value="1"/>
</dbReference>
<dbReference type="GO" id="GO:0055052">
    <property type="term" value="C:ATP-binding cassette (ABC) transporter complex, substrate-binding subunit-containing"/>
    <property type="evidence" value="ECO:0007669"/>
    <property type="project" value="TreeGrafter"/>
</dbReference>
<keyword evidence="3" id="KW-0547">Nucleotide-binding</keyword>
<dbReference type="RefSeq" id="WP_406693640.1">
    <property type="nucleotide sequence ID" value="NZ_CP155447.1"/>
</dbReference>
<dbReference type="InterPro" id="IPR013611">
    <property type="entry name" value="Transp-assoc_OB_typ2"/>
</dbReference>
<keyword evidence="1" id="KW-0813">Transport</keyword>
<organism evidence="8">
    <name type="scientific">Singulisphaera sp. Ch08</name>
    <dbReference type="NCBI Taxonomy" id="3120278"/>
    <lineage>
        <taxon>Bacteria</taxon>
        <taxon>Pseudomonadati</taxon>
        <taxon>Planctomycetota</taxon>
        <taxon>Planctomycetia</taxon>
        <taxon>Isosphaerales</taxon>
        <taxon>Isosphaeraceae</taxon>
        <taxon>Singulisphaera</taxon>
    </lineage>
</organism>
<keyword evidence="5" id="KW-1278">Translocase</keyword>
<evidence type="ECO:0000256" key="2">
    <source>
        <dbReference type="ARBA" id="ARBA00022475"/>
    </source>
</evidence>
<proteinExistence type="predicted"/>
<dbReference type="PANTHER" id="PTHR43875">
    <property type="entry name" value="MALTODEXTRIN IMPORT ATP-BINDING PROTEIN MSMX"/>
    <property type="match status" value="1"/>
</dbReference>
<evidence type="ECO:0000256" key="1">
    <source>
        <dbReference type="ARBA" id="ARBA00022448"/>
    </source>
</evidence>
<dbReference type="Pfam" id="PF08402">
    <property type="entry name" value="TOBE_2"/>
    <property type="match status" value="1"/>
</dbReference>
<dbReference type="SUPFAM" id="SSF52540">
    <property type="entry name" value="P-loop containing nucleoside triphosphate hydrolases"/>
    <property type="match status" value="1"/>
</dbReference>
<dbReference type="GO" id="GO:0015697">
    <property type="term" value="P:quaternary ammonium group transport"/>
    <property type="evidence" value="ECO:0007669"/>
    <property type="project" value="UniProtKB-ARBA"/>
</dbReference>
<evidence type="ECO:0000259" key="7">
    <source>
        <dbReference type="PROSITE" id="PS50893"/>
    </source>
</evidence>
<keyword evidence="4 8" id="KW-0067">ATP-binding</keyword>
<accession>A0AAU7C742</accession>
<dbReference type="SMART" id="SM00382">
    <property type="entry name" value="AAA"/>
    <property type="match status" value="1"/>
</dbReference>
<dbReference type="Gene3D" id="3.40.50.300">
    <property type="entry name" value="P-loop containing nucleotide triphosphate hydrolases"/>
    <property type="match status" value="1"/>
</dbReference>
<evidence type="ECO:0000313" key="8">
    <source>
        <dbReference type="EMBL" id="XBH00958.1"/>
    </source>
</evidence>
<dbReference type="InterPro" id="IPR008995">
    <property type="entry name" value="Mo/tungstate-bd_C_term_dom"/>
</dbReference>
<keyword evidence="6" id="KW-0472">Membrane</keyword>
<evidence type="ECO:0000256" key="4">
    <source>
        <dbReference type="ARBA" id="ARBA00022840"/>
    </source>
</evidence>
<feature type="domain" description="ABC transporter" evidence="7">
    <location>
        <begin position="4"/>
        <end position="234"/>
    </location>
</feature>